<keyword evidence="3" id="KW-1185">Reference proteome</keyword>
<feature type="chain" id="PRO_5032677799" evidence="1">
    <location>
        <begin position="30"/>
        <end position="260"/>
    </location>
</feature>
<protein>
    <submittedName>
        <fullName evidence="2">Uncharacterized protein</fullName>
    </submittedName>
</protein>
<evidence type="ECO:0000313" key="3">
    <source>
        <dbReference type="Proteomes" id="UP000650467"/>
    </source>
</evidence>
<proteinExistence type="predicted"/>
<feature type="signal peptide" evidence="1">
    <location>
        <begin position="1"/>
        <end position="29"/>
    </location>
</feature>
<evidence type="ECO:0000313" key="2">
    <source>
        <dbReference type="EMBL" id="KAG2439167.1"/>
    </source>
</evidence>
<gene>
    <name evidence="2" type="ORF">HXX76_004534</name>
</gene>
<accession>A0A835W3F9</accession>
<organism evidence="2 3">
    <name type="scientific">Chlamydomonas incerta</name>
    <dbReference type="NCBI Taxonomy" id="51695"/>
    <lineage>
        <taxon>Eukaryota</taxon>
        <taxon>Viridiplantae</taxon>
        <taxon>Chlorophyta</taxon>
        <taxon>core chlorophytes</taxon>
        <taxon>Chlorophyceae</taxon>
        <taxon>CS clade</taxon>
        <taxon>Chlamydomonadales</taxon>
        <taxon>Chlamydomonadaceae</taxon>
        <taxon>Chlamydomonas</taxon>
    </lineage>
</organism>
<sequence>MMRRASEPWAAGLAALVLLLCAAAHPAAAQQAGESPQADRSVIEKRSSWMTLRVRSTEESGCITMWGLDVLDETDNGGAFDSSNAPERSIRVRGDVERFGALCPTAKRVPKRFLDTSALKLNPLGLQALSVPKDASHLNLKGSVDAACGGLFGVGCGRVTADFKLSADCAVNPFVKDRTTISFTSDSGALTTITQTGATCGGILGAGFDPATGVALQFGDLALDWTKASMMQASFGSSYSKLVEVLDAPGGSHRRMLRAA</sequence>
<comment type="caution">
    <text evidence="2">The sequence shown here is derived from an EMBL/GenBank/DDBJ whole genome shotgun (WGS) entry which is preliminary data.</text>
</comment>
<dbReference type="Proteomes" id="UP000650467">
    <property type="component" value="Unassembled WGS sequence"/>
</dbReference>
<evidence type="ECO:0000256" key="1">
    <source>
        <dbReference type="SAM" id="SignalP"/>
    </source>
</evidence>
<keyword evidence="1" id="KW-0732">Signal</keyword>
<dbReference type="EMBL" id="JAEHOC010000008">
    <property type="protein sequence ID" value="KAG2439167.1"/>
    <property type="molecule type" value="Genomic_DNA"/>
</dbReference>
<name>A0A835W3F9_CHLIN</name>
<reference evidence="2" key="1">
    <citation type="journal article" date="2020" name="bioRxiv">
        <title>Comparative genomics of Chlamydomonas.</title>
        <authorList>
            <person name="Craig R.J."/>
            <person name="Hasan A.R."/>
            <person name="Ness R.W."/>
            <person name="Keightley P.D."/>
        </authorList>
    </citation>
    <scope>NUCLEOTIDE SEQUENCE</scope>
    <source>
        <strain evidence="2">SAG 7.73</strain>
    </source>
</reference>
<dbReference type="AlphaFoldDB" id="A0A835W3F9"/>